<keyword evidence="1" id="KW-0808">Transferase</keyword>
<accession>A0A914W379</accession>
<keyword evidence="2" id="KW-0418">Kinase</keyword>
<dbReference type="WBParaSite" id="PSAMB.scaffold3075size19763.g20190.t1">
    <property type="protein sequence ID" value="PSAMB.scaffold3075size19763.g20190.t1"/>
    <property type="gene ID" value="PSAMB.scaffold3075size19763.g20190"/>
</dbReference>
<dbReference type="GO" id="GO:0006796">
    <property type="term" value="P:phosphate-containing compound metabolic process"/>
    <property type="evidence" value="ECO:0007669"/>
    <property type="project" value="UniProtKB-ARBA"/>
</dbReference>
<reference evidence="5" key="1">
    <citation type="submission" date="2022-11" db="UniProtKB">
        <authorList>
            <consortium name="WormBaseParasite"/>
        </authorList>
    </citation>
    <scope>IDENTIFICATION</scope>
</reference>
<sequence>MLTGIHLTSIDDAKQAALKLITYGPSIAIVTLGGQGAVVVSKSDQEPVHVAAPSVKATDTTGAGDCFVGALAFLLVTQPHLDIKEQVRRAVSIAAISVQRNGTQTSYPLASEVDPSLL</sequence>
<dbReference type="Gene3D" id="3.40.1190.20">
    <property type="match status" value="1"/>
</dbReference>
<evidence type="ECO:0000313" key="5">
    <source>
        <dbReference type="WBParaSite" id="PSAMB.scaffold3075size19763.g20190.t1"/>
    </source>
</evidence>
<protein>
    <submittedName>
        <fullName evidence="5">Carbohydrate kinase PfkB domain-containing protein</fullName>
    </submittedName>
</protein>
<dbReference type="PANTHER" id="PTHR10584:SF166">
    <property type="entry name" value="RIBOKINASE"/>
    <property type="match status" value="1"/>
</dbReference>
<dbReference type="PROSITE" id="PS00584">
    <property type="entry name" value="PFKB_KINASES_2"/>
    <property type="match status" value="1"/>
</dbReference>
<evidence type="ECO:0000256" key="2">
    <source>
        <dbReference type="ARBA" id="ARBA00022777"/>
    </source>
</evidence>
<dbReference type="SUPFAM" id="SSF53613">
    <property type="entry name" value="Ribokinase-like"/>
    <property type="match status" value="1"/>
</dbReference>
<evidence type="ECO:0000259" key="3">
    <source>
        <dbReference type="Pfam" id="PF00294"/>
    </source>
</evidence>
<organism evidence="4 5">
    <name type="scientific">Plectus sambesii</name>
    <dbReference type="NCBI Taxonomy" id="2011161"/>
    <lineage>
        <taxon>Eukaryota</taxon>
        <taxon>Metazoa</taxon>
        <taxon>Ecdysozoa</taxon>
        <taxon>Nematoda</taxon>
        <taxon>Chromadorea</taxon>
        <taxon>Plectida</taxon>
        <taxon>Plectina</taxon>
        <taxon>Plectoidea</taxon>
        <taxon>Plectidae</taxon>
        <taxon>Plectus</taxon>
    </lineage>
</organism>
<proteinExistence type="predicted"/>
<evidence type="ECO:0000313" key="4">
    <source>
        <dbReference type="Proteomes" id="UP000887566"/>
    </source>
</evidence>
<evidence type="ECO:0000256" key="1">
    <source>
        <dbReference type="ARBA" id="ARBA00022679"/>
    </source>
</evidence>
<dbReference type="PANTHER" id="PTHR10584">
    <property type="entry name" value="SUGAR KINASE"/>
    <property type="match status" value="1"/>
</dbReference>
<keyword evidence="4" id="KW-1185">Reference proteome</keyword>
<dbReference type="InterPro" id="IPR029056">
    <property type="entry name" value="Ribokinase-like"/>
</dbReference>
<dbReference type="InterPro" id="IPR002173">
    <property type="entry name" value="Carboh/pur_kinase_PfkB_CS"/>
</dbReference>
<dbReference type="AlphaFoldDB" id="A0A914W379"/>
<dbReference type="GO" id="GO:0005829">
    <property type="term" value="C:cytosol"/>
    <property type="evidence" value="ECO:0007669"/>
    <property type="project" value="TreeGrafter"/>
</dbReference>
<dbReference type="InterPro" id="IPR011611">
    <property type="entry name" value="PfkB_dom"/>
</dbReference>
<dbReference type="Pfam" id="PF00294">
    <property type="entry name" value="PfkB"/>
    <property type="match status" value="1"/>
</dbReference>
<dbReference type="Proteomes" id="UP000887566">
    <property type="component" value="Unplaced"/>
</dbReference>
<dbReference type="GO" id="GO:0016301">
    <property type="term" value="F:kinase activity"/>
    <property type="evidence" value="ECO:0007669"/>
    <property type="project" value="UniProtKB-KW"/>
</dbReference>
<name>A0A914W379_9BILA</name>
<feature type="domain" description="Carbohydrate kinase PfkB" evidence="3">
    <location>
        <begin position="2"/>
        <end position="108"/>
    </location>
</feature>